<dbReference type="Pfam" id="PF00156">
    <property type="entry name" value="Pribosyltran"/>
    <property type="match status" value="1"/>
</dbReference>
<dbReference type="InterPro" id="IPR050137">
    <property type="entry name" value="PyrR_bifunctional"/>
</dbReference>
<dbReference type="EMBL" id="JACHHP010000005">
    <property type="protein sequence ID" value="MBB5209210.1"/>
    <property type="molecule type" value="Genomic_DNA"/>
</dbReference>
<keyword evidence="2" id="KW-0328">Glycosyltransferase</keyword>
<dbReference type="EC" id="2.4.2.9" evidence="2"/>
<reference evidence="2 3" key="1">
    <citation type="submission" date="2020-08" db="EMBL/GenBank/DDBJ databases">
        <title>Genomic Encyclopedia of Type Strains, Phase IV (KMG-IV): sequencing the most valuable type-strain genomes for metagenomic binning, comparative biology and taxonomic classification.</title>
        <authorList>
            <person name="Goeker M."/>
        </authorList>
    </citation>
    <scope>NUCLEOTIDE SEQUENCE [LARGE SCALE GENOMIC DNA]</scope>
    <source>
        <strain evidence="2 3">DSM 24163</strain>
    </source>
</reference>
<evidence type="ECO:0000313" key="2">
    <source>
        <dbReference type="EMBL" id="MBB5209210.1"/>
    </source>
</evidence>
<organism evidence="2 3">
    <name type="scientific">Chiayiivirga flava</name>
    <dbReference type="NCBI Taxonomy" id="659595"/>
    <lineage>
        <taxon>Bacteria</taxon>
        <taxon>Pseudomonadati</taxon>
        <taxon>Pseudomonadota</taxon>
        <taxon>Gammaproteobacteria</taxon>
        <taxon>Lysobacterales</taxon>
        <taxon>Lysobacteraceae</taxon>
        <taxon>Chiayiivirga</taxon>
    </lineage>
</organism>
<dbReference type="PANTHER" id="PTHR11608:SF0">
    <property type="entry name" value="BIFUNCTIONAL PROTEIN PYRR"/>
    <property type="match status" value="1"/>
</dbReference>
<protein>
    <submittedName>
        <fullName evidence="2">Pyrimidine operon attenuation protein/uracil phosphoribosyltransferase</fullName>
        <ecNumber evidence="2">2.4.2.9</ecNumber>
    </submittedName>
</protein>
<accession>A0A7W8G2Z8</accession>
<name>A0A7W8G2Z8_9GAMM</name>
<proteinExistence type="predicted"/>
<dbReference type="CDD" id="cd06223">
    <property type="entry name" value="PRTases_typeI"/>
    <property type="match status" value="1"/>
</dbReference>
<feature type="domain" description="Phosphoribosyltransferase" evidence="1">
    <location>
        <begin position="8"/>
        <end position="158"/>
    </location>
</feature>
<dbReference type="GO" id="GO:0004845">
    <property type="term" value="F:uracil phosphoribosyltransferase activity"/>
    <property type="evidence" value="ECO:0007669"/>
    <property type="project" value="UniProtKB-EC"/>
</dbReference>
<dbReference type="AlphaFoldDB" id="A0A7W8G2Z8"/>
<dbReference type="InterPro" id="IPR029057">
    <property type="entry name" value="PRTase-like"/>
</dbReference>
<keyword evidence="2" id="KW-0808">Transferase</keyword>
<dbReference type="SUPFAM" id="SSF53271">
    <property type="entry name" value="PRTase-like"/>
    <property type="match status" value="1"/>
</dbReference>
<dbReference type="InterPro" id="IPR000836">
    <property type="entry name" value="PRTase_dom"/>
</dbReference>
<keyword evidence="3" id="KW-1185">Reference proteome</keyword>
<dbReference type="Gene3D" id="3.40.50.2020">
    <property type="match status" value="1"/>
</dbReference>
<evidence type="ECO:0000259" key="1">
    <source>
        <dbReference type="Pfam" id="PF00156"/>
    </source>
</evidence>
<dbReference type="PANTHER" id="PTHR11608">
    <property type="entry name" value="BIFUNCTIONAL PROTEIN PYRR"/>
    <property type="match status" value="1"/>
</dbReference>
<comment type="caution">
    <text evidence="2">The sequence shown here is derived from an EMBL/GenBank/DDBJ whole genome shotgun (WGS) entry which is preliminary data.</text>
</comment>
<dbReference type="Proteomes" id="UP000521199">
    <property type="component" value="Unassembled WGS sequence"/>
</dbReference>
<sequence>MSQSRFRLYDTAALDRVLDTMARQAAALLDTRPVTLLGVLRRGAPLADMLAERLRTRRPELAVDRTDLRVKRYGDDLTLLHAATSLSATPEQQAAAFSGRQVIVVDDVLYQGYSAFRVFEFLRAHGADCVHLAVLVDRHCSVLPVRAAIVGLTLQIAPDDVIECSVPPFESVFAVDLLRLR</sequence>
<dbReference type="RefSeq" id="WP_183961752.1">
    <property type="nucleotide sequence ID" value="NZ_JACHHP010000005.1"/>
</dbReference>
<evidence type="ECO:0000313" key="3">
    <source>
        <dbReference type="Proteomes" id="UP000521199"/>
    </source>
</evidence>
<gene>
    <name evidence="2" type="ORF">HNQ52_002773</name>
</gene>